<evidence type="ECO:0000313" key="1">
    <source>
        <dbReference type="EMBL" id="ORC38409.1"/>
    </source>
</evidence>
<proteinExistence type="predicted"/>
<name>A0A1Y1S365_9SPIO</name>
<protein>
    <submittedName>
        <fullName evidence="1">Uncharacterized protein</fullName>
    </submittedName>
</protein>
<dbReference type="EMBL" id="MWQY01000001">
    <property type="protein sequence ID" value="ORC38409.1"/>
    <property type="molecule type" value="Genomic_DNA"/>
</dbReference>
<dbReference type="OrthoDB" id="9885038at2"/>
<keyword evidence="2" id="KW-1185">Reference proteome</keyword>
<evidence type="ECO:0000313" key="2">
    <source>
        <dbReference type="Proteomes" id="UP000192343"/>
    </source>
</evidence>
<gene>
    <name evidence="1" type="ORF">B4O97_01230</name>
</gene>
<dbReference type="AlphaFoldDB" id="A0A1Y1S365"/>
<organism evidence="1 2">
    <name type="scientific">Marispirochaeta aestuarii</name>
    <dbReference type="NCBI Taxonomy" id="1963862"/>
    <lineage>
        <taxon>Bacteria</taxon>
        <taxon>Pseudomonadati</taxon>
        <taxon>Spirochaetota</taxon>
        <taxon>Spirochaetia</taxon>
        <taxon>Spirochaetales</taxon>
        <taxon>Spirochaetaceae</taxon>
        <taxon>Marispirochaeta</taxon>
    </lineage>
</organism>
<dbReference type="PROSITE" id="PS51257">
    <property type="entry name" value="PROKAR_LIPOPROTEIN"/>
    <property type="match status" value="1"/>
</dbReference>
<dbReference type="STRING" id="1963862.B4O97_01230"/>
<reference evidence="1 2" key="1">
    <citation type="submission" date="2017-03" db="EMBL/GenBank/DDBJ databases">
        <title>Draft Genome sequence of Marispirochaeta sp. strain JC444.</title>
        <authorList>
            <person name="Shivani Y."/>
            <person name="Subhash Y."/>
            <person name="Sasikala C."/>
            <person name="Ramana C."/>
        </authorList>
    </citation>
    <scope>NUCLEOTIDE SEQUENCE [LARGE SCALE GENOMIC DNA]</scope>
    <source>
        <strain evidence="1 2">JC444</strain>
    </source>
</reference>
<accession>A0A1Y1S365</accession>
<sequence>MNNFFKLFLPVLIFVLVSLSGCYIEPGESDNEQNAITIDLQTQNAVGYAGYGRYVKVYIYPEEDVDAMLANETITIDQFSNYYYYSTSSLLPPIDTQAYYYGPVANNVSIGTIIVALPARRYRLILELVDYTAVAMASNYSAITDGFEVKTGENTVVSEVVFYFHS</sequence>
<dbReference type="RefSeq" id="WP_083047508.1">
    <property type="nucleotide sequence ID" value="NZ_MWQY01000001.1"/>
</dbReference>
<comment type="caution">
    <text evidence="1">The sequence shown here is derived from an EMBL/GenBank/DDBJ whole genome shotgun (WGS) entry which is preliminary data.</text>
</comment>
<dbReference type="Proteomes" id="UP000192343">
    <property type="component" value="Unassembled WGS sequence"/>
</dbReference>